<feature type="region of interest" description="Disordered" evidence="1">
    <location>
        <begin position="292"/>
        <end position="327"/>
    </location>
</feature>
<evidence type="ECO:0000256" key="1">
    <source>
        <dbReference type="SAM" id="MobiDB-lite"/>
    </source>
</evidence>
<dbReference type="Proteomes" id="UP001158576">
    <property type="component" value="Chromosome PAR"/>
</dbReference>
<dbReference type="InterPro" id="IPR016024">
    <property type="entry name" value="ARM-type_fold"/>
</dbReference>
<name>A0ABN7S0R2_OIKDI</name>
<dbReference type="Gene3D" id="1.10.510.10">
    <property type="entry name" value="Transferase(Phosphotransferase) domain 1"/>
    <property type="match status" value="1"/>
</dbReference>
<dbReference type="Gene3D" id="3.30.200.20">
    <property type="entry name" value="Phosphorylase Kinase, domain 1"/>
    <property type="match status" value="1"/>
</dbReference>
<reference evidence="3 4" key="1">
    <citation type="submission" date="2021-04" db="EMBL/GenBank/DDBJ databases">
        <authorList>
            <person name="Bliznina A."/>
        </authorList>
    </citation>
    <scope>NUCLEOTIDE SEQUENCE [LARGE SCALE GENOMIC DNA]</scope>
</reference>
<evidence type="ECO:0000259" key="2">
    <source>
        <dbReference type="PROSITE" id="PS50011"/>
    </source>
</evidence>
<dbReference type="PANTHER" id="PTHR46240:SF1">
    <property type="entry name" value="SERINE_THREONINE-PROTEIN KINASE ULK4"/>
    <property type="match status" value="1"/>
</dbReference>
<feature type="compositionally biased region" description="Polar residues" evidence="1">
    <location>
        <begin position="297"/>
        <end position="318"/>
    </location>
</feature>
<evidence type="ECO:0000313" key="3">
    <source>
        <dbReference type="EMBL" id="CAG5086563.1"/>
    </source>
</evidence>
<sequence length="1306" mass="146372">MENYIIYEEIGKGEATTVYKGRRKETINFVAVLSIQKSRRAAVTNWVRIAHQISDEYVVQFHEWYETTNHLWLVLELCTGGSLQDILDQDERLPLSEIKKMALDICRGVHQLHKNDICVGDLSPSRLLLDGPGVVKLNNLSCAHFESEEIEAIYQSVVDEITQGIEADSLDEGGDSAFTNPIRNIAHHSPQALVGHVTLPADIWSLGSILYRMFAGQLMYQGEEIDDVLMQIKKESPKSKIDALKNLDENAKPEEFENFKHLLLSLLQYDIEKRPTIETVLDHPFWGKKVAKKENENSLSSTSKSDFGTPKGSKNPQETAKRDETDAEKTLTQSMMDRSIDIQPENSLRRQKTELLKSVNSRRASKSLVSASVVDMGIQESATVPTQSLTRISAMSSQNLDETEISIMENMPAKKRTLSAGQPLNKSVFNMNEKPSLSEMMIHKSENPDPESFLNKQRKTNSATADTKYLPEDISKLDLEEVSEEKQWKSIFSLINNTVQESSAKVLIATLNWLSNELPKSTEFSRRFWLEAQLISTFSKNIRQSNEHRGRFARVFAVAAISAESRLDFEDSTTEKNFKDALLSLADSLREQFSRNGKQKLQLLSPLGQMLLITAKIESIERPNSETATAPVLCPPPCYSLVTRCLSVGEESQVQSAAAQIIENHVFLSPRSRFCHSGTEAGLQLWSMATRSSSDTIKSFGFSALAQVCSRTPLQANSILEKIGLPKFFDTLYAAPQKCQSLMMTIIGVVFLPNPRASSRAMANRVCQHRDIHSKLIRLADSPSWLVRAKAFLCMSLMLQNQPENLQNMCKMKLVAVVEREAKRIGGIDAEEKTFSHFCLANLIEQANALIPVIVSYCTEALEDAAARKHPSTGQLKSLREKLPGLSVLPHLMSSSVFRPSLIREEFLDNICRLATLCSGDNRIENSLGDDIWKPLLDSIISVFEVTCARPELLSSNHSIIQAAIPMLIMMILTEDNSKMLYMKLLSEILAIRADLIDHGENEGEIDISYEKLEKLVDSFPQFLLSDTPLPLLTLKSLHHLAIISPNEFVKILPRSGVLEVLVTLTEIQMTEKAEQSLQKALMSILTQIWNFHSEAIVRTLLDNDILEHTIKFVTSVEDFDYDLLLEIFRTCRAMVQAVSEFVKVALKAKNQNAPAQVLRSTGKMADFLLHRCATLEGLIPFILQNFEFPPVASSIETVKDDREKSSELVSLACSTVSLTVHMWGAESCQNLYNKENLDQLVILLEVGNTRNQRLVLKLLRKSIQNKSAQAKIAAHSKTVSQIKTLSASSTQDIQLLASEILHTLL</sequence>
<feature type="domain" description="Protein kinase" evidence="2">
    <location>
        <begin position="4"/>
        <end position="286"/>
    </location>
</feature>
<dbReference type="SUPFAM" id="SSF56112">
    <property type="entry name" value="Protein kinase-like (PK-like)"/>
    <property type="match status" value="1"/>
</dbReference>
<organism evidence="3 4">
    <name type="scientific">Oikopleura dioica</name>
    <name type="common">Tunicate</name>
    <dbReference type="NCBI Taxonomy" id="34765"/>
    <lineage>
        <taxon>Eukaryota</taxon>
        <taxon>Metazoa</taxon>
        <taxon>Chordata</taxon>
        <taxon>Tunicata</taxon>
        <taxon>Appendicularia</taxon>
        <taxon>Copelata</taxon>
        <taxon>Oikopleuridae</taxon>
        <taxon>Oikopleura</taxon>
    </lineage>
</organism>
<evidence type="ECO:0000313" key="4">
    <source>
        <dbReference type="Proteomes" id="UP001158576"/>
    </source>
</evidence>
<dbReference type="InterPro" id="IPR011989">
    <property type="entry name" value="ARM-like"/>
</dbReference>
<dbReference type="InterPro" id="IPR056981">
    <property type="entry name" value="HEAT_ULK4_RUNKEL"/>
</dbReference>
<dbReference type="InterPro" id="IPR000719">
    <property type="entry name" value="Prot_kinase_dom"/>
</dbReference>
<dbReference type="Pfam" id="PF00069">
    <property type="entry name" value="Pkinase"/>
    <property type="match status" value="1"/>
</dbReference>
<proteinExistence type="predicted"/>
<dbReference type="PANTHER" id="PTHR46240">
    <property type="entry name" value="SER/THR PROTEIN KINASE ULK4"/>
    <property type="match status" value="1"/>
</dbReference>
<dbReference type="InterPro" id="IPR011009">
    <property type="entry name" value="Kinase-like_dom_sf"/>
</dbReference>
<protein>
    <submittedName>
        <fullName evidence="3">Oidioi.mRNA.OKI2018_I69.PAR.g11260.t1.cds</fullName>
    </submittedName>
</protein>
<keyword evidence="4" id="KW-1185">Reference proteome</keyword>
<gene>
    <name evidence="3" type="ORF">OKIOD_LOCUS2818</name>
</gene>
<dbReference type="EMBL" id="OU015568">
    <property type="protein sequence ID" value="CAG5086563.1"/>
    <property type="molecule type" value="Genomic_DNA"/>
</dbReference>
<dbReference type="PROSITE" id="PS50011">
    <property type="entry name" value="PROTEIN_KINASE_DOM"/>
    <property type="match status" value="1"/>
</dbReference>
<dbReference type="SUPFAM" id="SSF48371">
    <property type="entry name" value="ARM repeat"/>
    <property type="match status" value="2"/>
</dbReference>
<accession>A0ABN7S0R2</accession>
<dbReference type="InterPro" id="IPR045906">
    <property type="entry name" value="ULK4"/>
</dbReference>
<dbReference type="Gene3D" id="1.25.10.10">
    <property type="entry name" value="Leucine-rich Repeat Variant"/>
    <property type="match status" value="2"/>
</dbReference>
<dbReference type="Pfam" id="PF23606">
    <property type="entry name" value="HEAT_ULK4"/>
    <property type="match status" value="1"/>
</dbReference>